<proteinExistence type="predicted"/>
<organism evidence="1 2">
    <name type="scientific">Pontiella sulfatireligans</name>
    <dbReference type="NCBI Taxonomy" id="2750658"/>
    <lineage>
        <taxon>Bacteria</taxon>
        <taxon>Pseudomonadati</taxon>
        <taxon>Kiritimatiellota</taxon>
        <taxon>Kiritimatiellia</taxon>
        <taxon>Kiritimatiellales</taxon>
        <taxon>Pontiellaceae</taxon>
        <taxon>Pontiella</taxon>
    </lineage>
</organism>
<protein>
    <recommendedName>
        <fullName evidence="3">SLA1 homology domain-containing protein</fullName>
    </recommendedName>
</protein>
<dbReference type="Gene3D" id="2.30.30.700">
    <property type="entry name" value="SLA1 homology domain 1"/>
    <property type="match status" value="1"/>
</dbReference>
<evidence type="ECO:0000313" key="2">
    <source>
        <dbReference type="Proteomes" id="UP000346198"/>
    </source>
</evidence>
<name>A0A6C2UHV0_9BACT</name>
<dbReference type="AlphaFoldDB" id="A0A6C2UHV0"/>
<dbReference type="RefSeq" id="WP_136061198.1">
    <property type="nucleotide sequence ID" value="NZ_CAAHFH010000001.1"/>
</dbReference>
<dbReference type="EMBL" id="CAAHFH010000001">
    <property type="protein sequence ID" value="VGO19770.1"/>
    <property type="molecule type" value="Genomic_DNA"/>
</dbReference>
<reference evidence="1 2" key="1">
    <citation type="submission" date="2019-04" db="EMBL/GenBank/DDBJ databases">
        <authorList>
            <person name="Van Vliet M D."/>
        </authorList>
    </citation>
    <scope>NUCLEOTIDE SEQUENCE [LARGE SCALE GENOMIC DNA]</scope>
    <source>
        <strain evidence="1 2">F21</strain>
    </source>
</reference>
<accession>A0A6C2UHV0</accession>
<keyword evidence="2" id="KW-1185">Reference proteome</keyword>
<dbReference type="Proteomes" id="UP000346198">
    <property type="component" value="Unassembled WGS sequence"/>
</dbReference>
<evidence type="ECO:0000313" key="1">
    <source>
        <dbReference type="EMBL" id="VGO19770.1"/>
    </source>
</evidence>
<evidence type="ECO:0008006" key="3">
    <source>
        <dbReference type="Google" id="ProtNLM"/>
    </source>
</evidence>
<gene>
    <name evidence="1" type="ORF">SCARR_01829</name>
</gene>
<sequence>MKTCQYSSSLVLGVGLFVAAGLSWAEEPCRVFTDVKGRSVEGRLLEFNAKQQTVTIQREDNQTFEASLAVFSDADQQYVRKQWFQDAIKVSAELKDFGRAKTFNDLLYKPENITRSGYVILLENGSDVGLVDIGIEYCIYYRQYSGSPGHWMVTEGIQCGRLNAPFVPAGAHHDLMTVPVMLYMDPSGGNGEIQGIWGRAAATLPSGEQIKREFRNPAHIGKGKGWPKTTVLAGLNAELVKQREALLPPHKRTRRPVVYKWGSKSASR</sequence>